<feature type="transmembrane region" description="Helical" evidence="4">
    <location>
        <begin position="12"/>
        <end position="32"/>
    </location>
</feature>
<evidence type="ECO:0000256" key="1">
    <source>
        <dbReference type="ARBA" id="ARBA00023015"/>
    </source>
</evidence>
<dbReference type="PROSITE" id="PS01124">
    <property type="entry name" value="HTH_ARAC_FAMILY_2"/>
    <property type="match status" value="1"/>
</dbReference>
<name>A0AAP5LN15_PAEAM</name>
<feature type="domain" description="HTH araC/xylS-type" evidence="5">
    <location>
        <begin position="689"/>
        <end position="787"/>
    </location>
</feature>
<gene>
    <name evidence="6" type="ORF">J2W91_003292</name>
</gene>
<keyword evidence="4" id="KW-0472">Membrane</keyword>
<feature type="transmembrane region" description="Helical" evidence="4">
    <location>
        <begin position="307"/>
        <end position="329"/>
    </location>
</feature>
<keyword evidence="4" id="KW-0812">Transmembrane</keyword>
<dbReference type="SUPFAM" id="SSF46689">
    <property type="entry name" value="Homeodomain-like"/>
    <property type="match status" value="2"/>
</dbReference>
<dbReference type="SMART" id="SM00342">
    <property type="entry name" value="HTH_ARAC"/>
    <property type="match status" value="1"/>
</dbReference>
<evidence type="ECO:0000313" key="7">
    <source>
        <dbReference type="Proteomes" id="UP001254832"/>
    </source>
</evidence>
<dbReference type="AlphaFoldDB" id="A0AAP5LN15"/>
<dbReference type="Gene3D" id="1.10.10.60">
    <property type="entry name" value="Homeodomain-like"/>
    <property type="match status" value="2"/>
</dbReference>
<dbReference type="GO" id="GO:0043565">
    <property type="term" value="F:sequence-specific DNA binding"/>
    <property type="evidence" value="ECO:0007669"/>
    <property type="project" value="InterPro"/>
</dbReference>
<evidence type="ECO:0000256" key="2">
    <source>
        <dbReference type="ARBA" id="ARBA00023125"/>
    </source>
</evidence>
<dbReference type="InterPro" id="IPR009057">
    <property type="entry name" value="Homeodomain-like_sf"/>
</dbReference>
<evidence type="ECO:0000256" key="3">
    <source>
        <dbReference type="ARBA" id="ARBA00023163"/>
    </source>
</evidence>
<reference evidence="6" key="1">
    <citation type="submission" date="2023-07" db="EMBL/GenBank/DDBJ databases">
        <title>Sorghum-associated microbial communities from plants grown in Nebraska, USA.</title>
        <authorList>
            <person name="Schachtman D."/>
        </authorList>
    </citation>
    <scope>NUCLEOTIDE SEQUENCE</scope>
    <source>
        <strain evidence="6">BE80</strain>
    </source>
</reference>
<dbReference type="Pfam" id="PF17853">
    <property type="entry name" value="GGDEF_2"/>
    <property type="match status" value="1"/>
</dbReference>
<dbReference type="PANTHER" id="PTHR43280">
    <property type="entry name" value="ARAC-FAMILY TRANSCRIPTIONAL REGULATOR"/>
    <property type="match status" value="1"/>
</dbReference>
<dbReference type="Gene3D" id="3.30.450.20">
    <property type="entry name" value="PAS domain"/>
    <property type="match status" value="1"/>
</dbReference>
<dbReference type="Pfam" id="PF12833">
    <property type="entry name" value="HTH_18"/>
    <property type="match status" value="1"/>
</dbReference>
<organism evidence="6 7">
    <name type="scientific">Paenibacillus amylolyticus</name>
    <dbReference type="NCBI Taxonomy" id="1451"/>
    <lineage>
        <taxon>Bacteria</taxon>
        <taxon>Bacillati</taxon>
        <taxon>Bacillota</taxon>
        <taxon>Bacilli</taxon>
        <taxon>Bacillales</taxon>
        <taxon>Paenibacillaceae</taxon>
        <taxon>Paenibacillus</taxon>
    </lineage>
</organism>
<evidence type="ECO:0000259" key="5">
    <source>
        <dbReference type="PROSITE" id="PS01124"/>
    </source>
</evidence>
<sequence length="802" mass="91378">MRSLTYLHKMIVYGILLSTLPILLTGIAAFLYSSHQMESHRIQANQQLLSQMQSNVEHKLATVSYMLDQATRSPVTIQSLSSPHLSPKPAIANKLQSEFQHMRSWEPLMDITLVNQTQDWLIDHAGLYLNTDFPLSLPMQDLLSNTLTSGWQLVPSSVFNNQERMKSSGCNYHIALARSIQTINDSTNSALIAGIPACSLQTPSEAIDTNSSASGLIIVNREQRIIAHPDPSYMGKPLAATGLINSDNGVSLSEQLSPASLPASSSYGELRTSDQHYSMVYSQSPLKGWSYILITPMNILNREYIQVALHTMYISIGMLLLSLLLSWLGSKRMHTPIRRLLSQVGIKEQVAARATSSLQAESEISMDEFEQIRAGVSQLSASRSQLENKLNHYVMQTRNHFLMNIFLGKYPPTKLQHILNEQGYASQLKQWQHIAVITIQADLVNHVKYSSQDRELLLFAIQNMLEETILPEMQLLPIIIEQTVVTVIGTYESDPDEFTKQLYAQTEQLQRRVQDLLSLQISIGISQSYPSLLEVHQAYIEAIEALQHRLKLGTGVIIPYETVKTHISHWSMSYPESFEYELLQAIQSVDETEAISILHQLLGYVFTMESTPEEYQLMLMRLLTRILLMMQEAGVPLGQITIGQSRMFKELFTLQSAAEVEQWFTQRIIMPIITILKERQYAQYHHISEKMIALIQQRYDTDLTLEECAALLHYNANYLSGVFRKETGSSFSEYLTMHRFTIAKKWLEETNLTVKDIAARLRYNNPQNFIRSFRKWEGITPGQYRERKRQAGYVQESRSFGE</sequence>
<protein>
    <submittedName>
        <fullName evidence="6">AraC-like DNA-binding protein</fullName>
    </submittedName>
</protein>
<comment type="caution">
    <text evidence="6">The sequence shown here is derived from an EMBL/GenBank/DDBJ whole genome shotgun (WGS) entry which is preliminary data.</text>
</comment>
<dbReference type="Proteomes" id="UP001254832">
    <property type="component" value="Unassembled WGS sequence"/>
</dbReference>
<dbReference type="GO" id="GO:0003700">
    <property type="term" value="F:DNA-binding transcription factor activity"/>
    <property type="evidence" value="ECO:0007669"/>
    <property type="project" value="InterPro"/>
</dbReference>
<keyword evidence="4" id="KW-1133">Transmembrane helix</keyword>
<dbReference type="EMBL" id="JAVDTR010000009">
    <property type="protein sequence ID" value="MDR6724806.1"/>
    <property type="molecule type" value="Genomic_DNA"/>
</dbReference>
<keyword evidence="2 6" id="KW-0238">DNA-binding</keyword>
<dbReference type="InterPro" id="IPR041522">
    <property type="entry name" value="CdaR_GGDEF"/>
</dbReference>
<proteinExistence type="predicted"/>
<accession>A0AAP5LN15</accession>
<dbReference type="InterPro" id="IPR018060">
    <property type="entry name" value="HTH_AraC"/>
</dbReference>
<keyword evidence="3" id="KW-0804">Transcription</keyword>
<dbReference type="PANTHER" id="PTHR43280:SF10">
    <property type="entry name" value="REGULATORY PROTEIN POCR"/>
    <property type="match status" value="1"/>
</dbReference>
<evidence type="ECO:0000313" key="6">
    <source>
        <dbReference type="EMBL" id="MDR6724806.1"/>
    </source>
</evidence>
<keyword evidence="1" id="KW-0805">Transcription regulation</keyword>
<evidence type="ECO:0000256" key="4">
    <source>
        <dbReference type="SAM" id="Phobius"/>
    </source>
</evidence>